<dbReference type="Proteomes" id="UP001078573">
    <property type="component" value="Unassembled WGS sequence"/>
</dbReference>
<dbReference type="Pfam" id="PF00293">
    <property type="entry name" value="NUDIX"/>
    <property type="match status" value="1"/>
</dbReference>
<comment type="cofactor">
    <cofactor evidence="1">
        <name>Mg(2+)</name>
        <dbReference type="ChEBI" id="CHEBI:18420"/>
    </cofactor>
</comment>
<sequence>MYTQGAFVIVLNNNQQILLVKRKDVPLWDLPGGRVDPGETAEAAAVREVLEETGYSATLSAKIGVYQRPKFQDEQHVFFASIAGGQAIVNGTETARLKWFSPQRLPLFMVPNRKRQIKDFVNGALDTTITLKDRGMLAVIDLLKRRLGK</sequence>
<dbReference type="PRINTS" id="PR00502">
    <property type="entry name" value="NUDIXFAMILY"/>
</dbReference>
<evidence type="ECO:0000256" key="3">
    <source>
        <dbReference type="RuleBase" id="RU003476"/>
    </source>
</evidence>
<evidence type="ECO:0000313" key="6">
    <source>
        <dbReference type="Proteomes" id="UP001078573"/>
    </source>
</evidence>
<dbReference type="CDD" id="cd02883">
    <property type="entry name" value="NUDIX_Hydrolase"/>
    <property type="match status" value="1"/>
</dbReference>
<dbReference type="InterPro" id="IPR015797">
    <property type="entry name" value="NUDIX_hydrolase-like_dom_sf"/>
</dbReference>
<protein>
    <submittedName>
        <fullName evidence="5">NUDIX hydrolase</fullName>
    </submittedName>
</protein>
<comment type="caution">
    <text evidence="5">The sequence shown here is derived from an EMBL/GenBank/DDBJ whole genome shotgun (WGS) entry which is preliminary data.</text>
</comment>
<dbReference type="Gene3D" id="3.90.79.10">
    <property type="entry name" value="Nucleoside Triphosphate Pyrophosphohydrolase"/>
    <property type="match status" value="1"/>
</dbReference>
<feature type="domain" description="Nudix hydrolase" evidence="4">
    <location>
        <begin position="1"/>
        <end position="123"/>
    </location>
</feature>
<dbReference type="EMBL" id="JALAPQ010000013">
    <property type="protein sequence ID" value="MCY8457398.1"/>
    <property type="molecule type" value="Genomic_DNA"/>
</dbReference>
<name>A0A9Q4E5W5_BACSC</name>
<dbReference type="PROSITE" id="PS51462">
    <property type="entry name" value="NUDIX"/>
    <property type="match status" value="1"/>
</dbReference>
<dbReference type="PANTHER" id="PTHR43046:SF2">
    <property type="entry name" value="8-OXO-DGTP DIPHOSPHATASE-RELATED"/>
    <property type="match status" value="1"/>
</dbReference>
<evidence type="ECO:0000256" key="2">
    <source>
        <dbReference type="ARBA" id="ARBA00022801"/>
    </source>
</evidence>
<reference evidence="5" key="1">
    <citation type="submission" date="2022-02" db="EMBL/GenBank/DDBJ databases">
        <title>Crop Bioprotection Bacillus Genome Sequencing.</title>
        <authorList>
            <person name="Dunlap C."/>
        </authorList>
    </citation>
    <scope>NUCLEOTIDE SEQUENCE</scope>
    <source>
        <strain evidence="5">WR1O2A-53</strain>
    </source>
</reference>
<keyword evidence="2 3" id="KW-0378">Hydrolase</keyword>
<dbReference type="InterPro" id="IPR020476">
    <property type="entry name" value="Nudix_hydrolase"/>
</dbReference>
<gene>
    <name evidence="5" type="ORF">MOC89_10815</name>
</gene>
<dbReference type="InterPro" id="IPR000086">
    <property type="entry name" value="NUDIX_hydrolase_dom"/>
</dbReference>
<comment type="similarity">
    <text evidence="3">Belongs to the Nudix hydrolase family.</text>
</comment>
<evidence type="ECO:0000313" key="5">
    <source>
        <dbReference type="EMBL" id="MCY8457398.1"/>
    </source>
</evidence>
<dbReference type="SUPFAM" id="SSF55811">
    <property type="entry name" value="Nudix"/>
    <property type="match status" value="1"/>
</dbReference>
<dbReference type="GO" id="GO:0016787">
    <property type="term" value="F:hydrolase activity"/>
    <property type="evidence" value="ECO:0007669"/>
    <property type="project" value="UniProtKB-KW"/>
</dbReference>
<proteinExistence type="inferred from homology"/>
<dbReference type="PROSITE" id="PS00893">
    <property type="entry name" value="NUDIX_BOX"/>
    <property type="match status" value="1"/>
</dbReference>
<dbReference type="AlphaFoldDB" id="A0A9Q4E5W5"/>
<evidence type="ECO:0000256" key="1">
    <source>
        <dbReference type="ARBA" id="ARBA00001946"/>
    </source>
</evidence>
<dbReference type="InterPro" id="IPR020084">
    <property type="entry name" value="NUDIX_hydrolase_CS"/>
</dbReference>
<dbReference type="PANTHER" id="PTHR43046">
    <property type="entry name" value="GDP-MANNOSE MANNOSYL HYDROLASE"/>
    <property type="match status" value="1"/>
</dbReference>
<organism evidence="5 6">
    <name type="scientific">Bacillus spizizenii</name>
    <name type="common">Bacillus subtilis subsp. spizizenii</name>
    <dbReference type="NCBI Taxonomy" id="96241"/>
    <lineage>
        <taxon>Bacteria</taxon>
        <taxon>Bacillati</taxon>
        <taxon>Bacillota</taxon>
        <taxon>Bacilli</taxon>
        <taxon>Bacillales</taxon>
        <taxon>Bacillaceae</taxon>
        <taxon>Bacillus</taxon>
    </lineage>
</organism>
<accession>A0A9Q4E5W5</accession>
<evidence type="ECO:0000259" key="4">
    <source>
        <dbReference type="PROSITE" id="PS51462"/>
    </source>
</evidence>